<keyword evidence="5" id="KW-0997">Cell inner membrane</keyword>
<dbReference type="GO" id="GO:0005524">
    <property type="term" value="F:ATP binding"/>
    <property type="evidence" value="ECO:0007669"/>
    <property type="project" value="UniProtKB-KW"/>
</dbReference>
<dbReference type="Gene3D" id="3.40.50.300">
    <property type="entry name" value="P-loop containing nucleotide triphosphate hydrolases"/>
    <property type="match status" value="1"/>
</dbReference>
<dbReference type="PROSITE" id="PS00211">
    <property type="entry name" value="ABC_TRANSPORTER_1"/>
    <property type="match status" value="1"/>
</dbReference>
<evidence type="ECO:0000256" key="5">
    <source>
        <dbReference type="ARBA" id="ARBA00022519"/>
    </source>
</evidence>
<dbReference type="PANTHER" id="PTHR43297:SF14">
    <property type="entry name" value="ATPASE AAA-TYPE CORE DOMAIN-CONTAINING PROTEIN"/>
    <property type="match status" value="1"/>
</dbReference>
<comment type="caution">
    <text evidence="11">The sequence shown here is derived from an EMBL/GenBank/DDBJ whole genome shotgun (WGS) entry which is preliminary data.</text>
</comment>
<keyword evidence="12" id="KW-1185">Reference proteome</keyword>
<evidence type="ECO:0000256" key="7">
    <source>
        <dbReference type="ARBA" id="ARBA00022840"/>
    </source>
</evidence>
<dbReference type="InterPro" id="IPR003439">
    <property type="entry name" value="ABC_transporter-like_ATP-bd"/>
</dbReference>
<proteinExistence type="inferred from homology"/>
<dbReference type="InterPro" id="IPR050388">
    <property type="entry name" value="ABC_Ni/Peptide_Import"/>
</dbReference>
<keyword evidence="6" id="KW-0547">Nucleotide-binding</keyword>
<reference evidence="11 12" key="1">
    <citation type="submission" date="2023-07" db="EMBL/GenBank/DDBJ databases">
        <title>Genomic Encyclopedia of Type Strains, Phase IV (KMG-IV): sequencing the most valuable type-strain genomes for metagenomic binning, comparative biology and taxonomic classification.</title>
        <authorList>
            <person name="Goeker M."/>
        </authorList>
    </citation>
    <scope>NUCLEOTIDE SEQUENCE [LARGE SCALE GENOMIC DNA]</scope>
    <source>
        <strain evidence="11 12">DSM 16419</strain>
    </source>
</reference>
<comment type="similarity">
    <text evidence="2">Belongs to the ABC transporter superfamily.</text>
</comment>
<evidence type="ECO:0000256" key="2">
    <source>
        <dbReference type="ARBA" id="ARBA00005417"/>
    </source>
</evidence>
<organism evidence="11 12">
    <name type="scientific">Planomicrobium stackebrandtii</name>
    <dbReference type="NCBI Taxonomy" id="253160"/>
    <lineage>
        <taxon>Bacteria</taxon>
        <taxon>Bacillati</taxon>
        <taxon>Bacillota</taxon>
        <taxon>Bacilli</taxon>
        <taxon>Bacillales</taxon>
        <taxon>Caryophanaceae</taxon>
        <taxon>Planomicrobium</taxon>
    </lineage>
</organism>
<evidence type="ECO:0000313" key="11">
    <source>
        <dbReference type="EMBL" id="MDQ0427363.1"/>
    </source>
</evidence>
<evidence type="ECO:0000259" key="10">
    <source>
        <dbReference type="PROSITE" id="PS50893"/>
    </source>
</evidence>
<evidence type="ECO:0000256" key="9">
    <source>
        <dbReference type="ARBA" id="ARBA00023136"/>
    </source>
</evidence>
<keyword evidence="4" id="KW-1003">Cell membrane</keyword>
<dbReference type="SMART" id="SM00382">
    <property type="entry name" value="AAA"/>
    <property type="match status" value="1"/>
</dbReference>
<evidence type="ECO:0000313" key="12">
    <source>
        <dbReference type="Proteomes" id="UP001241988"/>
    </source>
</evidence>
<name>A0ABU0GPZ1_9BACL</name>
<evidence type="ECO:0000256" key="6">
    <source>
        <dbReference type="ARBA" id="ARBA00022741"/>
    </source>
</evidence>
<keyword evidence="9" id="KW-0472">Membrane</keyword>
<evidence type="ECO:0000256" key="4">
    <source>
        <dbReference type="ARBA" id="ARBA00022475"/>
    </source>
</evidence>
<dbReference type="InterPro" id="IPR017871">
    <property type="entry name" value="ABC_transporter-like_CS"/>
</dbReference>
<sequence length="259" mass="28437">MSVLEVKKLTVGTKSQPFVKGISFEVQRGEWLAVVGQSGSGKSMAASAIGGLLKPNLSAGGMVRFNGNDILEMPSKKMREIRGKGIAYIFQDYQSSFTPFLTIGKHFDEYQRTHLSMKKSQRIENTQQALLSVGLAAELSTRYPFQLSGGQLQRAAIALALLMKPDLVIADEPTTALDSISSFRILQLLAKLKEESGCAILYITHDLRHAANYADNILVMKEGHIVEQGEQAQILACPEHTYTRSLIEAVPILKQTSNL</sequence>
<comment type="subcellular location">
    <subcellularLocation>
        <location evidence="1">Cell membrane</location>
        <topology evidence="1">Peripheral membrane protein</topology>
    </subcellularLocation>
</comment>
<accession>A0ABU0GPZ1</accession>
<dbReference type="Pfam" id="PF00005">
    <property type="entry name" value="ABC_tran"/>
    <property type="match status" value="1"/>
</dbReference>
<gene>
    <name evidence="11" type="ORF">QOZ98_000188</name>
</gene>
<keyword evidence="7 11" id="KW-0067">ATP-binding</keyword>
<dbReference type="RefSeq" id="WP_308785678.1">
    <property type="nucleotide sequence ID" value="NZ_JAUSWB010000001.1"/>
</dbReference>
<dbReference type="InterPro" id="IPR027417">
    <property type="entry name" value="P-loop_NTPase"/>
</dbReference>
<dbReference type="Proteomes" id="UP001241988">
    <property type="component" value="Unassembled WGS sequence"/>
</dbReference>
<dbReference type="InterPro" id="IPR003593">
    <property type="entry name" value="AAA+_ATPase"/>
</dbReference>
<evidence type="ECO:0000256" key="3">
    <source>
        <dbReference type="ARBA" id="ARBA00022448"/>
    </source>
</evidence>
<dbReference type="PROSITE" id="PS50893">
    <property type="entry name" value="ABC_TRANSPORTER_2"/>
    <property type="match status" value="1"/>
</dbReference>
<protein>
    <submittedName>
        <fullName evidence="11">Peptide/nickel transport system ATP-binding protein</fullName>
    </submittedName>
</protein>
<dbReference type="SUPFAM" id="SSF52540">
    <property type="entry name" value="P-loop containing nucleoside triphosphate hydrolases"/>
    <property type="match status" value="1"/>
</dbReference>
<evidence type="ECO:0000256" key="1">
    <source>
        <dbReference type="ARBA" id="ARBA00004202"/>
    </source>
</evidence>
<dbReference type="PANTHER" id="PTHR43297">
    <property type="entry name" value="OLIGOPEPTIDE TRANSPORT ATP-BINDING PROTEIN APPD"/>
    <property type="match status" value="1"/>
</dbReference>
<dbReference type="CDD" id="cd03257">
    <property type="entry name" value="ABC_NikE_OppD_transporters"/>
    <property type="match status" value="1"/>
</dbReference>
<evidence type="ECO:0000256" key="8">
    <source>
        <dbReference type="ARBA" id="ARBA00022967"/>
    </source>
</evidence>
<dbReference type="EMBL" id="JAUSWB010000001">
    <property type="protein sequence ID" value="MDQ0427363.1"/>
    <property type="molecule type" value="Genomic_DNA"/>
</dbReference>
<keyword evidence="8" id="KW-1278">Translocase</keyword>
<keyword evidence="3" id="KW-0813">Transport</keyword>
<feature type="domain" description="ABC transporter" evidence="10">
    <location>
        <begin position="4"/>
        <end position="247"/>
    </location>
</feature>